<sequence>MAATNLAEASIGRVAHLVLAQMDEFVAMGDIDELDELDDLWEAPPLKSLLNGCPHLAYLDVTQAELELLAAPLVDGTAGRKEVVMPRLLFIDNVMFPHRASEPHLPAKGTAWDMLLASSWAESKARRNDVVPDTFAVHLAELRTKLGLSRPPLPGSVRPIVVWYTALLLVARVLHGQHVEEVTECE</sequence>
<dbReference type="Proteomes" id="UP000054408">
    <property type="component" value="Unassembled WGS sequence"/>
</dbReference>
<dbReference type="RefSeq" id="XP_013756362.1">
    <property type="nucleotide sequence ID" value="XM_013900908.1"/>
</dbReference>
<dbReference type="AlphaFoldDB" id="A0A0L0DG52"/>
<organism evidence="1 2">
    <name type="scientific">Thecamonas trahens ATCC 50062</name>
    <dbReference type="NCBI Taxonomy" id="461836"/>
    <lineage>
        <taxon>Eukaryota</taxon>
        <taxon>Apusozoa</taxon>
        <taxon>Apusomonadida</taxon>
        <taxon>Apusomonadidae</taxon>
        <taxon>Thecamonas</taxon>
    </lineage>
</organism>
<keyword evidence="2" id="KW-1185">Reference proteome</keyword>
<accession>A0A0L0DG52</accession>
<dbReference type="EMBL" id="GL349465">
    <property type="protein sequence ID" value="KNC51160.1"/>
    <property type="molecule type" value="Genomic_DNA"/>
</dbReference>
<protein>
    <submittedName>
        <fullName evidence="1">Uncharacterized protein</fullName>
    </submittedName>
</protein>
<proteinExistence type="predicted"/>
<evidence type="ECO:0000313" key="2">
    <source>
        <dbReference type="Proteomes" id="UP000054408"/>
    </source>
</evidence>
<reference evidence="1 2" key="1">
    <citation type="submission" date="2010-05" db="EMBL/GenBank/DDBJ databases">
        <title>The Genome Sequence of Thecamonas trahens ATCC 50062.</title>
        <authorList>
            <consortium name="The Broad Institute Genome Sequencing Platform"/>
            <person name="Russ C."/>
            <person name="Cuomo C."/>
            <person name="Shea T."/>
            <person name="Young S.K."/>
            <person name="Zeng Q."/>
            <person name="Koehrsen M."/>
            <person name="Haas B."/>
            <person name="Borodovsky M."/>
            <person name="Guigo R."/>
            <person name="Alvarado L."/>
            <person name="Berlin A."/>
            <person name="Bochicchio J."/>
            <person name="Borenstein D."/>
            <person name="Chapman S."/>
            <person name="Chen Z."/>
            <person name="Freedman E."/>
            <person name="Gellesch M."/>
            <person name="Goldberg J."/>
            <person name="Griggs A."/>
            <person name="Gujja S."/>
            <person name="Heilman E."/>
            <person name="Heiman D."/>
            <person name="Hepburn T."/>
            <person name="Howarth C."/>
            <person name="Jen D."/>
            <person name="Larson L."/>
            <person name="Mehta T."/>
            <person name="Park D."/>
            <person name="Pearson M."/>
            <person name="Roberts A."/>
            <person name="Saif S."/>
            <person name="Shenoy N."/>
            <person name="Sisk P."/>
            <person name="Stolte C."/>
            <person name="Sykes S."/>
            <person name="Thomson T."/>
            <person name="Walk T."/>
            <person name="White J."/>
            <person name="Yandava C."/>
            <person name="Burger G."/>
            <person name="Gray M.W."/>
            <person name="Holland P.W.H."/>
            <person name="King N."/>
            <person name="Lang F.B.F."/>
            <person name="Roger A.J."/>
            <person name="Ruiz-Trillo I."/>
            <person name="Lander E."/>
            <person name="Nusbaum C."/>
        </authorList>
    </citation>
    <scope>NUCLEOTIDE SEQUENCE [LARGE SCALE GENOMIC DNA]</scope>
    <source>
        <strain evidence="1 2">ATCC 50062</strain>
    </source>
</reference>
<gene>
    <name evidence="1" type="ORF">AMSG_06511</name>
</gene>
<evidence type="ECO:0000313" key="1">
    <source>
        <dbReference type="EMBL" id="KNC51160.1"/>
    </source>
</evidence>
<dbReference type="GeneID" id="25565655"/>
<name>A0A0L0DG52_THETB</name>